<feature type="compositionally biased region" description="Polar residues" evidence="1">
    <location>
        <begin position="22"/>
        <end position="43"/>
    </location>
</feature>
<reference evidence="2" key="2">
    <citation type="submission" date="2023-05" db="EMBL/GenBank/DDBJ databases">
        <authorList>
            <person name="Schelkunov M.I."/>
        </authorList>
    </citation>
    <scope>NUCLEOTIDE SEQUENCE</scope>
    <source>
        <strain evidence="2">Hsosn_3</strain>
        <tissue evidence="2">Leaf</tissue>
    </source>
</reference>
<evidence type="ECO:0000313" key="3">
    <source>
        <dbReference type="Proteomes" id="UP001237642"/>
    </source>
</evidence>
<proteinExistence type="predicted"/>
<accession>A0AAD8J478</accession>
<protein>
    <submittedName>
        <fullName evidence="2">Uncharacterized protein</fullName>
    </submittedName>
</protein>
<gene>
    <name evidence="2" type="ORF">POM88_006116</name>
</gene>
<dbReference type="Proteomes" id="UP001237642">
    <property type="component" value="Unassembled WGS sequence"/>
</dbReference>
<evidence type="ECO:0000256" key="1">
    <source>
        <dbReference type="SAM" id="MobiDB-lite"/>
    </source>
</evidence>
<sequence length="108" mass="12266">MSDQHLKKRMKSLFSFYKRDGGNSTQAPAPASSNHVLVTPNQPNHLPMDEIEVIVETPNKPSIQTDHGLRDPICCMMFHIENEYVDGIDSEAIIDHFESIGDRKAQFR</sequence>
<comment type="caution">
    <text evidence="2">The sequence shown here is derived from an EMBL/GenBank/DDBJ whole genome shotgun (WGS) entry which is preliminary data.</text>
</comment>
<reference evidence="2" key="1">
    <citation type="submission" date="2023-02" db="EMBL/GenBank/DDBJ databases">
        <title>Genome of toxic invasive species Heracleum sosnowskyi carries increased number of genes despite the absence of recent whole-genome duplications.</title>
        <authorList>
            <person name="Schelkunov M."/>
            <person name="Shtratnikova V."/>
            <person name="Makarenko M."/>
            <person name="Klepikova A."/>
            <person name="Omelchenko D."/>
            <person name="Novikova G."/>
            <person name="Obukhova E."/>
            <person name="Bogdanov V."/>
            <person name="Penin A."/>
            <person name="Logacheva M."/>
        </authorList>
    </citation>
    <scope>NUCLEOTIDE SEQUENCE</scope>
    <source>
        <strain evidence="2">Hsosn_3</strain>
        <tissue evidence="2">Leaf</tissue>
    </source>
</reference>
<organism evidence="2 3">
    <name type="scientific">Heracleum sosnowskyi</name>
    <dbReference type="NCBI Taxonomy" id="360622"/>
    <lineage>
        <taxon>Eukaryota</taxon>
        <taxon>Viridiplantae</taxon>
        <taxon>Streptophyta</taxon>
        <taxon>Embryophyta</taxon>
        <taxon>Tracheophyta</taxon>
        <taxon>Spermatophyta</taxon>
        <taxon>Magnoliopsida</taxon>
        <taxon>eudicotyledons</taxon>
        <taxon>Gunneridae</taxon>
        <taxon>Pentapetalae</taxon>
        <taxon>asterids</taxon>
        <taxon>campanulids</taxon>
        <taxon>Apiales</taxon>
        <taxon>Apiaceae</taxon>
        <taxon>Apioideae</taxon>
        <taxon>apioid superclade</taxon>
        <taxon>Tordylieae</taxon>
        <taxon>Tordyliinae</taxon>
        <taxon>Heracleum</taxon>
    </lineage>
</organism>
<dbReference type="AlphaFoldDB" id="A0AAD8J478"/>
<keyword evidence="3" id="KW-1185">Reference proteome</keyword>
<evidence type="ECO:0000313" key="2">
    <source>
        <dbReference type="EMBL" id="KAK1396253.1"/>
    </source>
</evidence>
<name>A0AAD8J478_9APIA</name>
<feature type="region of interest" description="Disordered" evidence="1">
    <location>
        <begin position="18"/>
        <end position="43"/>
    </location>
</feature>
<dbReference type="EMBL" id="JAUIZM010000002">
    <property type="protein sequence ID" value="KAK1396253.1"/>
    <property type="molecule type" value="Genomic_DNA"/>
</dbReference>